<dbReference type="Pfam" id="PF06990">
    <property type="entry name" value="Gal-3-0_sulfotr"/>
    <property type="match status" value="1"/>
</dbReference>
<dbReference type="SUPFAM" id="SSF52540">
    <property type="entry name" value="P-loop containing nucleoside triphosphate hydrolases"/>
    <property type="match status" value="1"/>
</dbReference>
<keyword evidence="5" id="KW-0735">Signal-anchor</keyword>
<reference evidence="10" key="3">
    <citation type="submission" date="2023-05" db="EMBL/GenBank/DDBJ databases">
        <authorList>
            <person name="Smith C.H."/>
        </authorList>
    </citation>
    <scope>NUCLEOTIDE SEQUENCE</scope>
    <source>
        <strain evidence="10">CHS0354</strain>
        <tissue evidence="10">Mantle</tissue>
    </source>
</reference>
<reference evidence="10" key="2">
    <citation type="journal article" date="2021" name="Genome Biol. Evol.">
        <title>Developing a high-quality reference genome for a parasitic bivalve with doubly uniparental inheritance (Bivalvia: Unionida).</title>
        <authorList>
            <person name="Smith C.H."/>
        </authorList>
    </citation>
    <scope>NUCLEOTIDE SEQUENCE</scope>
    <source>
        <strain evidence="10">CHS0354</strain>
        <tissue evidence="10">Mantle</tissue>
    </source>
</reference>
<keyword evidence="6" id="KW-1133">Transmembrane helix</keyword>
<dbReference type="GO" id="GO:0009247">
    <property type="term" value="P:glycolipid biosynthetic process"/>
    <property type="evidence" value="ECO:0007669"/>
    <property type="project" value="InterPro"/>
</dbReference>
<evidence type="ECO:0000256" key="8">
    <source>
        <dbReference type="ARBA" id="ARBA00023136"/>
    </source>
</evidence>
<keyword evidence="8" id="KW-0472">Membrane</keyword>
<keyword evidence="11" id="KW-1185">Reference proteome</keyword>
<evidence type="ECO:0000256" key="3">
    <source>
        <dbReference type="ARBA" id="ARBA00022679"/>
    </source>
</evidence>
<proteinExistence type="inferred from homology"/>
<dbReference type="InterPro" id="IPR027417">
    <property type="entry name" value="P-loop_NTPase"/>
</dbReference>
<dbReference type="EMBL" id="JAEAOA010000616">
    <property type="protein sequence ID" value="KAK3584949.1"/>
    <property type="molecule type" value="Genomic_DNA"/>
</dbReference>
<evidence type="ECO:0000256" key="9">
    <source>
        <dbReference type="ARBA" id="ARBA00023180"/>
    </source>
</evidence>
<evidence type="ECO:0000256" key="2">
    <source>
        <dbReference type="ARBA" id="ARBA00008124"/>
    </source>
</evidence>
<evidence type="ECO:0000313" key="11">
    <source>
        <dbReference type="Proteomes" id="UP001195483"/>
    </source>
</evidence>
<comment type="subcellular location">
    <subcellularLocation>
        <location evidence="1">Golgi apparatus membrane</location>
        <topology evidence="1">Single-pass type II membrane protein</topology>
    </subcellularLocation>
</comment>
<dbReference type="InterPro" id="IPR009729">
    <property type="entry name" value="Gal-3-0_sulfotransfrase"/>
</dbReference>
<evidence type="ECO:0000256" key="4">
    <source>
        <dbReference type="ARBA" id="ARBA00022692"/>
    </source>
</evidence>
<evidence type="ECO:0008006" key="12">
    <source>
        <dbReference type="Google" id="ProtNLM"/>
    </source>
</evidence>
<sequence length="398" mass="47108">MPILQKFIRFTFKSVTGLSVFISVGLMLRLINLTSLGKETEFYSKLSVPTNNRLSRDVKPVCTTAFVNSIEETQHIAFLKVHKAASSTTQNILYRFGFARNLSFVLPMLDNYFSKQSKYVPKVLKPLNGKKHDILCNHAVFNYTVISSYLKEDSVYIGIIRDPLSIFISAANYYRYVWNDKYLKKIPEKEFLHQLINNPRKYEPKHTFLSQTYNRMAFDFGFDFQARKRGKEDVDKYLQYLNEKFSLVMLAEYVDESLVLMKRLFKWKLRDIIYLSKNEFTKNVTTTISSEDINVFKKRNFIDYIFYDFFHKRFWNQITCHSPAIFEEVRHFKSIQKIVKSCCKMASKQPCAISESVWNEKFYVADEDCRLMSMPELDFFKLLKKRHKILMNKLSVKS</sequence>
<evidence type="ECO:0000256" key="5">
    <source>
        <dbReference type="ARBA" id="ARBA00022968"/>
    </source>
</evidence>
<name>A0AAE0S4C9_9BIVA</name>
<dbReference type="PANTHER" id="PTHR14647:SF87">
    <property type="entry name" value="PUTATIVE-RELATED"/>
    <property type="match status" value="1"/>
</dbReference>
<evidence type="ECO:0000256" key="7">
    <source>
        <dbReference type="ARBA" id="ARBA00023034"/>
    </source>
</evidence>
<evidence type="ECO:0000256" key="6">
    <source>
        <dbReference type="ARBA" id="ARBA00022989"/>
    </source>
</evidence>
<keyword evidence="9" id="KW-0325">Glycoprotein</keyword>
<dbReference type="AlphaFoldDB" id="A0AAE0S4C9"/>
<dbReference type="PANTHER" id="PTHR14647">
    <property type="entry name" value="GALACTOSE-3-O-SULFOTRANSFERASE"/>
    <property type="match status" value="1"/>
</dbReference>
<evidence type="ECO:0000313" key="10">
    <source>
        <dbReference type="EMBL" id="KAK3584949.1"/>
    </source>
</evidence>
<keyword evidence="7" id="KW-0333">Golgi apparatus</keyword>
<dbReference type="GO" id="GO:0000139">
    <property type="term" value="C:Golgi membrane"/>
    <property type="evidence" value="ECO:0007669"/>
    <property type="project" value="UniProtKB-SubCell"/>
</dbReference>
<reference evidence="10" key="1">
    <citation type="journal article" date="2021" name="Genome Biol. Evol.">
        <title>A High-Quality Reference Genome for a Parasitic Bivalve with Doubly Uniparental Inheritance (Bivalvia: Unionida).</title>
        <authorList>
            <person name="Smith C.H."/>
        </authorList>
    </citation>
    <scope>NUCLEOTIDE SEQUENCE</scope>
    <source>
        <strain evidence="10">CHS0354</strain>
    </source>
</reference>
<protein>
    <recommendedName>
        <fullName evidence="12">Galactosylceramide sulfotransferase-like</fullName>
    </recommendedName>
</protein>
<evidence type="ECO:0000256" key="1">
    <source>
        <dbReference type="ARBA" id="ARBA00004323"/>
    </source>
</evidence>
<dbReference type="Proteomes" id="UP001195483">
    <property type="component" value="Unassembled WGS sequence"/>
</dbReference>
<keyword evidence="3" id="KW-0808">Transferase</keyword>
<dbReference type="GO" id="GO:0001733">
    <property type="term" value="F:galactosylceramide sulfotransferase activity"/>
    <property type="evidence" value="ECO:0007669"/>
    <property type="project" value="InterPro"/>
</dbReference>
<organism evidence="10 11">
    <name type="scientific">Potamilus streckersoni</name>
    <dbReference type="NCBI Taxonomy" id="2493646"/>
    <lineage>
        <taxon>Eukaryota</taxon>
        <taxon>Metazoa</taxon>
        <taxon>Spiralia</taxon>
        <taxon>Lophotrochozoa</taxon>
        <taxon>Mollusca</taxon>
        <taxon>Bivalvia</taxon>
        <taxon>Autobranchia</taxon>
        <taxon>Heteroconchia</taxon>
        <taxon>Palaeoheterodonta</taxon>
        <taxon>Unionida</taxon>
        <taxon>Unionoidea</taxon>
        <taxon>Unionidae</taxon>
        <taxon>Ambleminae</taxon>
        <taxon>Lampsilini</taxon>
        <taxon>Potamilus</taxon>
    </lineage>
</organism>
<keyword evidence="4" id="KW-0812">Transmembrane</keyword>
<accession>A0AAE0S4C9</accession>
<gene>
    <name evidence="10" type="ORF">CHS0354_009633</name>
</gene>
<dbReference type="Gene3D" id="3.40.50.300">
    <property type="entry name" value="P-loop containing nucleotide triphosphate hydrolases"/>
    <property type="match status" value="1"/>
</dbReference>
<comment type="caution">
    <text evidence="10">The sequence shown here is derived from an EMBL/GenBank/DDBJ whole genome shotgun (WGS) entry which is preliminary data.</text>
</comment>
<comment type="similarity">
    <text evidence="2">Belongs to the galactose-3-O-sulfotransferase family.</text>
</comment>